<protein>
    <recommendedName>
        <fullName evidence="4">SLH domain-containing protein</fullName>
    </recommendedName>
</protein>
<feature type="signal peptide" evidence="1">
    <location>
        <begin position="1"/>
        <end position="30"/>
    </location>
</feature>
<reference evidence="3" key="1">
    <citation type="submission" date="2017-09" db="EMBL/GenBank/DDBJ databases">
        <title>Depth-based differentiation of microbial function through sediment-hosted aquifers and enrichment of novel symbionts in the deep terrestrial subsurface.</title>
        <authorList>
            <person name="Probst A.J."/>
            <person name="Ladd B."/>
            <person name="Jarett J.K."/>
            <person name="Geller-Mcgrath D.E."/>
            <person name="Sieber C.M.K."/>
            <person name="Emerson J.B."/>
            <person name="Anantharaman K."/>
            <person name="Thomas B.C."/>
            <person name="Malmstrom R."/>
            <person name="Stieglmeier M."/>
            <person name="Klingl A."/>
            <person name="Woyke T."/>
            <person name="Ryan C.M."/>
            <person name="Banfield J.F."/>
        </authorList>
    </citation>
    <scope>NUCLEOTIDE SEQUENCE [LARGE SCALE GENOMIC DNA]</scope>
</reference>
<comment type="caution">
    <text evidence="2">The sequence shown here is derived from an EMBL/GenBank/DDBJ whole genome shotgun (WGS) entry which is preliminary data.</text>
</comment>
<proteinExistence type="predicted"/>
<dbReference type="EMBL" id="PFBL01000006">
    <property type="protein sequence ID" value="PIR83361.1"/>
    <property type="molecule type" value="Genomic_DNA"/>
</dbReference>
<dbReference type="AlphaFoldDB" id="A0A2H0UAC5"/>
<evidence type="ECO:0008006" key="4">
    <source>
        <dbReference type="Google" id="ProtNLM"/>
    </source>
</evidence>
<dbReference type="Proteomes" id="UP000230179">
    <property type="component" value="Unassembled WGS sequence"/>
</dbReference>
<feature type="chain" id="PRO_5013621464" description="SLH domain-containing protein" evidence="1">
    <location>
        <begin position="31"/>
        <end position="168"/>
    </location>
</feature>
<keyword evidence="1" id="KW-0732">Signal</keyword>
<sequence>MSEEDHSMKSLVSLLFFSFTIVVASSPASAQVLKPAGDNPWYMNGERPATLSEALSKEKEYLGEDNPGYTVLAGVSICDAFVEVGLSCDYNTRLTLSNFLTACEKGLFPATARTNPFCSPNDSYVKQFDDCYIGTAQQNLMLLDAIRRNAGLFKNGDLTAEDVRAKWH</sequence>
<evidence type="ECO:0000313" key="3">
    <source>
        <dbReference type="Proteomes" id="UP000230179"/>
    </source>
</evidence>
<evidence type="ECO:0000313" key="2">
    <source>
        <dbReference type="EMBL" id="PIR83361.1"/>
    </source>
</evidence>
<organism evidence="2 3">
    <name type="scientific">Candidatus Kaiserbacteria bacterium CG10_big_fil_rev_8_21_14_0_10_56_12</name>
    <dbReference type="NCBI Taxonomy" id="1974611"/>
    <lineage>
        <taxon>Bacteria</taxon>
        <taxon>Candidatus Kaiseribacteriota</taxon>
    </lineage>
</organism>
<name>A0A2H0UAC5_9BACT</name>
<gene>
    <name evidence="2" type="ORF">COU19_00930</name>
</gene>
<evidence type="ECO:0000256" key="1">
    <source>
        <dbReference type="SAM" id="SignalP"/>
    </source>
</evidence>
<accession>A0A2H0UAC5</accession>